<dbReference type="Proteomes" id="UP001470230">
    <property type="component" value="Unassembled WGS sequence"/>
</dbReference>
<feature type="transmembrane region" description="Helical" evidence="2">
    <location>
        <begin position="12"/>
        <end position="34"/>
    </location>
</feature>
<keyword evidence="2" id="KW-0472">Membrane</keyword>
<evidence type="ECO:0000256" key="1">
    <source>
        <dbReference type="SAM" id="MobiDB-lite"/>
    </source>
</evidence>
<feature type="transmembrane region" description="Helical" evidence="2">
    <location>
        <begin position="284"/>
        <end position="303"/>
    </location>
</feature>
<reference evidence="3 4" key="1">
    <citation type="submission" date="2024-04" db="EMBL/GenBank/DDBJ databases">
        <title>Tritrichomonas musculus Genome.</title>
        <authorList>
            <person name="Alves-Ferreira E."/>
            <person name="Grigg M."/>
            <person name="Lorenzi H."/>
            <person name="Galac M."/>
        </authorList>
    </citation>
    <scope>NUCLEOTIDE SEQUENCE [LARGE SCALE GENOMIC DNA]</scope>
    <source>
        <strain evidence="3 4">EAF2021</strain>
    </source>
</reference>
<evidence type="ECO:0000313" key="4">
    <source>
        <dbReference type="Proteomes" id="UP001470230"/>
    </source>
</evidence>
<comment type="caution">
    <text evidence="3">The sequence shown here is derived from an EMBL/GenBank/DDBJ whole genome shotgun (WGS) entry which is preliminary data.</text>
</comment>
<feature type="transmembrane region" description="Helical" evidence="2">
    <location>
        <begin position="183"/>
        <end position="204"/>
    </location>
</feature>
<feature type="transmembrane region" description="Helical" evidence="2">
    <location>
        <begin position="139"/>
        <end position="159"/>
    </location>
</feature>
<accession>A0ABR2HYW5</accession>
<keyword evidence="2" id="KW-0812">Transmembrane</keyword>
<feature type="region of interest" description="Disordered" evidence="1">
    <location>
        <begin position="85"/>
        <end position="125"/>
    </location>
</feature>
<proteinExistence type="predicted"/>
<dbReference type="EMBL" id="JAPFFF010000021">
    <property type="protein sequence ID" value="KAK8854428.1"/>
    <property type="molecule type" value="Genomic_DNA"/>
</dbReference>
<gene>
    <name evidence="3" type="ORF">M9Y10_016990</name>
</gene>
<feature type="transmembrane region" description="Helical" evidence="2">
    <location>
        <begin position="216"/>
        <end position="238"/>
    </location>
</feature>
<evidence type="ECO:0000256" key="2">
    <source>
        <dbReference type="SAM" id="Phobius"/>
    </source>
</evidence>
<feature type="compositionally biased region" description="Low complexity" evidence="1">
    <location>
        <begin position="106"/>
        <end position="123"/>
    </location>
</feature>
<name>A0ABR2HYW5_9EUKA</name>
<sequence length="312" mass="36639">MATYINKNAYIWVEFILGLVINLAVLFALLYLYTPNVKKLIHPIYISLFMTITTYKRGNIGSDSLFYLFLFTLIFSLIPESTASNEGRELSEQENDTIENNEDNQAENNQTETVETNQNVQTEQTEKQDESFFEKLSSFNLITTFFVLFAWFETIYRGINEDGKYTYRFYKYSSGNIIRDGKILINLMFYHLFNNATYQFFYGIMVLNDNSPRWLYFFYMIPMAIFSPLATILSYYVAQASPWSFFGYVTYTSMLSALYLYFSFKNLHEFIQSCKEEGELKNKIINIALYAVGFLWPVFVYGIRSMNVDSSY</sequence>
<organism evidence="3 4">
    <name type="scientific">Tritrichomonas musculus</name>
    <dbReference type="NCBI Taxonomy" id="1915356"/>
    <lineage>
        <taxon>Eukaryota</taxon>
        <taxon>Metamonada</taxon>
        <taxon>Parabasalia</taxon>
        <taxon>Tritrichomonadida</taxon>
        <taxon>Tritrichomonadidae</taxon>
        <taxon>Tritrichomonas</taxon>
    </lineage>
</organism>
<feature type="transmembrane region" description="Helical" evidence="2">
    <location>
        <begin position="65"/>
        <end position="83"/>
    </location>
</feature>
<keyword evidence="2" id="KW-1133">Transmembrane helix</keyword>
<evidence type="ECO:0000313" key="3">
    <source>
        <dbReference type="EMBL" id="KAK8854428.1"/>
    </source>
</evidence>
<feature type="compositionally biased region" description="Acidic residues" evidence="1">
    <location>
        <begin position="92"/>
        <end position="105"/>
    </location>
</feature>
<feature type="transmembrane region" description="Helical" evidence="2">
    <location>
        <begin position="245"/>
        <end position="264"/>
    </location>
</feature>
<keyword evidence="4" id="KW-1185">Reference proteome</keyword>
<protein>
    <submittedName>
        <fullName evidence="3">Uncharacterized protein</fullName>
    </submittedName>
</protein>